<gene>
    <name evidence="2" type="ORF">PCORN_17284</name>
</gene>
<dbReference type="EMBL" id="AODE01000042">
    <property type="protein sequence ID" value="EUJ25426.1"/>
    <property type="molecule type" value="Genomic_DNA"/>
</dbReference>
<evidence type="ECO:0000313" key="3">
    <source>
        <dbReference type="Proteomes" id="UP000019254"/>
    </source>
</evidence>
<keyword evidence="3" id="KW-1185">Reference proteome</keyword>
<evidence type="ECO:0000313" key="2">
    <source>
        <dbReference type="EMBL" id="EUJ25426.1"/>
    </source>
</evidence>
<evidence type="ECO:0000256" key="1">
    <source>
        <dbReference type="SAM" id="MobiDB-lite"/>
    </source>
</evidence>
<reference evidence="2 3" key="1">
    <citation type="journal article" date="2014" name="Int. J. Syst. Evol. Microbiol.">
        <title>Listeria floridensis sp. nov., Listeria aquatica sp. nov., Listeria cornellensis sp. nov., Listeria riparia sp. nov. and Listeria grandensis sp. nov., from agricultural and natural environments.</title>
        <authorList>
            <person name="den Bakker H.C."/>
            <person name="Warchocki S."/>
            <person name="Wright E.M."/>
            <person name="Allred A.F."/>
            <person name="Ahlstrom C."/>
            <person name="Manuel C.S."/>
            <person name="Stasiewicz M.J."/>
            <person name="Burrell A."/>
            <person name="Roof S."/>
            <person name="Strawn L."/>
            <person name="Fortes E.D."/>
            <person name="Nightingale K.K."/>
            <person name="Kephart D."/>
            <person name="Wiedmann M."/>
        </authorList>
    </citation>
    <scope>NUCLEOTIDE SEQUENCE [LARGE SCALE GENOMIC DNA]</scope>
    <source>
        <strain evidence="3">FSL F6-969</strain>
    </source>
</reference>
<dbReference type="Proteomes" id="UP000019254">
    <property type="component" value="Unassembled WGS sequence"/>
</dbReference>
<organism evidence="2 3">
    <name type="scientific">Listeria cornellensis FSL F6-0969</name>
    <dbReference type="NCBI Taxonomy" id="1265820"/>
    <lineage>
        <taxon>Bacteria</taxon>
        <taxon>Bacillati</taxon>
        <taxon>Bacillota</taxon>
        <taxon>Bacilli</taxon>
        <taxon>Bacillales</taxon>
        <taxon>Listeriaceae</taxon>
        <taxon>Listeria</taxon>
    </lineage>
</organism>
<feature type="region of interest" description="Disordered" evidence="1">
    <location>
        <begin position="1"/>
        <end position="26"/>
    </location>
</feature>
<dbReference type="RefSeq" id="WP_036082145.1">
    <property type="nucleotide sequence ID" value="NZ_AODE01000042.1"/>
</dbReference>
<protein>
    <submittedName>
        <fullName evidence="2">Uncharacterized protein</fullName>
    </submittedName>
</protein>
<proteinExistence type="predicted"/>
<accession>W7BQK2</accession>
<comment type="caution">
    <text evidence="2">The sequence shown here is derived from an EMBL/GenBank/DDBJ whole genome shotgun (WGS) entry which is preliminary data.</text>
</comment>
<name>W7BQK2_9LIST</name>
<dbReference type="AlphaFoldDB" id="W7BQK2"/>
<sequence length="64" mass="7195">MSKSAASVRIAPVRRTSGSHVRQYAPLPASTEPAQCKRFRSICLKQDVDDTQKDKDKNLKTYKS</sequence>